<proteinExistence type="predicted"/>
<dbReference type="InterPro" id="IPR012338">
    <property type="entry name" value="Beta-lactam/transpept-like"/>
</dbReference>
<gene>
    <name evidence="1" type="ORF">P5G51_011735</name>
</gene>
<accession>A0ABU5CHZ2</accession>
<evidence type="ECO:0000313" key="1">
    <source>
        <dbReference type="EMBL" id="MDY0405967.1"/>
    </source>
</evidence>
<dbReference type="Gene3D" id="3.40.710.10">
    <property type="entry name" value="DD-peptidase/beta-lactamase superfamily"/>
    <property type="match status" value="1"/>
</dbReference>
<evidence type="ECO:0000313" key="2">
    <source>
        <dbReference type="Proteomes" id="UP001228376"/>
    </source>
</evidence>
<dbReference type="Proteomes" id="UP001228376">
    <property type="component" value="Unassembled WGS sequence"/>
</dbReference>
<comment type="caution">
    <text evidence="1">The sequence shown here is derived from an EMBL/GenBank/DDBJ whole genome shotgun (WGS) entry which is preliminary data.</text>
</comment>
<organism evidence="1 2">
    <name type="scientific">Tigheibacillus jepli</name>
    <dbReference type="NCBI Taxonomy" id="3035914"/>
    <lineage>
        <taxon>Bacteria</taxon>
        <taxon>Bacillati</taxon>
        <taxon>Bacillota</taxon>
        <taxon>Bacilli</taxon>
        <taxon>Bacillales</taxon>
        <taxon>Bacillaceae</taxon>
        <taxon>Tigheibacillus</taxon>
    </lineage>
</organism>
<sequence>MLNPNEIITKPKDGDDVYLTIDQKIQTLLEDVMTQVEKNMNQHE</sequence>
<protein>
    <submittedName>
        <fullName evidence="1">Uncharacterized protein</fullName>
    </submittedName>
</protein>
<dbReference type="Gene3D" id="3.90.1310.10">
    <property type="entry name" value="Penicillin-binding protein 2a (Domain 2)"/>
    <property type="match status" value="1"/>
</dbReference>
<dbReference type="EMBL" id="JAROCA020000001">
    <property type="protein sequence ID" value="MDY0405967.1"/>
    <property type="molecule type" value="Genomic_DNA"/>
</dbReference>
<name>A0ABU5CHZ2_9BACI</name>
<keyword evidence="2" id="KW-1185">Reference proteome</keyword>
<reference evidence="1 2" key="1">
    <citation type="submission" date="2023-10" db="EMBL/GenBank/DDBJ databases">
        <title>179-bfca-hs.</title>
        <authorList>
            <person name="Miliotis G."/>
            <person name="Sengupta P."/>
            <person name="Hameed A."/>
            <person name="Chuvochina M."/>
            <person name="Mcdonagh F."/>
            <person name="Simpson A.C."/>
            <person name="Singh N.K."/>
            <person name="Rekha P.D."/>
            <person name="Raman K."/>
            <person name="Hugenholtz P."/>
            <person name="Venkateswaran K."/>
        </authorList>
    </citation>
    <scope>NUCLEOTIDE SEQUENCE [LARGE SCALE GENOMIC DNA]</scope>
    <source>
        <strain evidence="1 2">179-BFC-A-HS</strain>
    </source>
</reference>